<evidence type="ECO:0000313" key="1">
    <source>
        <dbReference type="EMBL" id="QII09416.1"/>
    </source>
</evidence>
<accession>A0A6G7GIP8</accession>
<dbReference type="EMBL" id="CP049055">
    <property type="protein sequence ID" value="QII09416.1"/>
    <property type="molecule type" value="Genomic_DNA"/>
</dbReference>
<reference evidence="1 2" key="1">
    <citation type="submission" date="2020-02" db="EMBL/GenBank/DDBJ databases">
        <title>Newly sequenced genome of strain CSTR1 showed variability in Candidatus Kuenenia stuttgartiensis genomes.</title>
        <authorList>
            <person name="Ding C."/>
            <person name="Adrian L."/>
        </authorList>
    </citation>
    <scope>NUCLEOTIDE SEQUENCE [LARGE SCALE GENOMIC DNA]</scope>
    <source>
        <strain evidence="1 2">CSTR1</strain>
    </source>
</reference>
<dbReference type="Pfam" id="PF02452">
    <property type="entry name" value="PemK_toxin"/>
    <property type="match status" value="1"/>
</dbReference>
<protein>
    <recommendedName>
        <fullName evidence="3">PemK-like protein</fullName>
    </recommendedName>
</protein>
<evidence type="ECO:0008006" key="3">
    <source>
        <dbReference type="Google" id="ProtNLM"/>
    </source>
</evidence>
<dbReference type="GO" id="GO:0016075">
    <property type="term" value="P:rRNA catabolic process"/>
    <property type="evidence" value="ECO:0007669"/>
    <property type="project" value="TreeGrafter"/>
</dbReference>
<dbReference type="PANTHER" id="PTHR33988">
    <property type="entry name" value="ENDORIBONUCLEASE MAZF-RELATED"/>
    <property type="match status" value="1"/>
</dbReference>
<gene>
    <name evidence="1" type="ORF">KsCSTR_00370</name>
</gene>
<dbReference type="PANTHER" id="PTHR33988:SF2">
    <property type="entry name" value="ENDORIBONUCLEASE MAZF"/>
    <property type="match status" value="1"/>
</dbReference>
<dbReference type="RefSeq" id="WP_205713347.1">
    <property type="nucleotide sequence ID" value="NZ_CP049055.1"/>
</dbReference>
<proteinExistence type="predicted"/>
<dbReference type="AlphaFoldDB" id="A0A6G7GIP8"/>
<evidence type="ECO:0000313" key="2">
    <source>
        <dbReference type="Proteomes" id="UP000501926"/>
    </source>
</evidence>
<dbReference type="GO" id="GO:0004521">
    <property type="term" value="F:RNA endonuclease activity"/>
    <property type="evidence" value="ECO:0007669"/>
    <property type="project" value="TreeGrafter"/>
</dbReference>
<sequence length="113" mass="12390">MTVYNRGDVVLVPFPFSNQTIIKKRPAVIISSDVYNNTSSDIVIMAITGNTGNLTIGECLIEDWQSAGLLKPSSIKPAISTIEQSLVLKKLGKLSPKDLILMENVLKEFLDLI</sequence>
<dbReference type="InterPro" id="IPR003477">
    <property type="entry name" value="PemK-like"/>
</dbReference>
<name>A0A6G7GIP8_KUEST</name>
<dbReference type="SUPFAM" id="SSF50118">
    <property type="entry name" value="Cell growth inhibitor/plasmid maintenance toxic component"/>
    <property type="match status" value="1"/>
</dbReference>
<dbReference type="GO" id="GO:0006402">
    <property type="term" value="P:mRNA catabolic process"/>
    <property type="evidence" value="ECO:0007669"/>
    <property type="project" value="TreeGrafter"/>
</dbReference>
<organism evidence="1 2">
    <name type="scientific">Kuenenia stuttgartiensis</name>
    <dbReference type="NCBI Taxonomy" id="174633"/>
    <lineage>
        <taxon>Bacteria</taxon>
        <taxon>Pseudomonadati</taxon>
        <taxon>Planctomycetota</taxon>
        <taxon>Candidatus Brocadiia</taxon>
        <taxon>Candidatus Brocadiales</taxon>
        <taxon>Candidatus Brocadiaceae</taxon>
        <taxon>Candidatus Kuenenia</taxon>
    </lineage>
</organism>
<dbReference type="InterPro" id="IPR011067">
    <property type="entry name" value="Plasmid_toxin/cell-grow_inhib"/>
</dbReference>
<dbReference type="GO" id="GO:0003677">
    <property type="term" value="F:DNA binding"/>
    <property type="evidence" value="ECO:0007669"/>
    <property type="project" value="InterPro"/>
</dbReference>
<dbReference type="Gene3D" id="2.30.30.110">
    <property type="match status" value="1"/>
</dbReference>
<dbReference type="Proteomes" id="UP000501926">
    <property type="component" value="Chromosome"/>
</dbReference>